<evidence type="ECO:0000313" key="2">
    <source>
        <dbReference type="EMBL" id="KGR80828.1"/>
    </source>
</evidence>
<name>A0ABR4XU86_9BACI</name>
<accession>A0ABR4XU86</accession>
<comment type="caution">
    <text evidence="2">The sequence shown here is derived from an EMBL/GenBank/DDBJ whole genome shotgun (WGS) entry which is preliminary data.</text>
</comment>
<keyword evidence="1" id="KW-0812">Transmembrane</keyword>
<evidence type="ECO:0000313" key="3">
    <source>
        <dbReference type="Proteomes" id="UP000030487"/>
    </source>
</evidence>
<keyword evidence="3" id="KW-1185">Reference proteome</keyword>
<keyword evidence="1" id="KW-0472">Membrane</keyword>
<gene>
    <name evidence="2" type="ORF">CD31_22280</name>
</gene>
<proteinExistence type="predicted"/>
<reference evidence="2 3" key="1">
    <citation type="submission" date="2014-02" db="EMBL/GenBank/DDBJ databases">
        <title>Draft genome sequence of Lysinibacillus boronitolerans NBRC 103108.</title>
        <authorList>
            <person name="Zhang F."/>
            <person name="Wang G."/>
            <person name="Zhang L."/>
        </authorList>
    </citation>
    <scope>NUCLEOTIDE SEQUENCE [LARGE SCALE GENOMIC DNA]</scope>
    <source>
        <strain evidence="2 3">NBRC 103108</strain>
    </source>
</reference>
<organism evidence="2 3">
    <name type="scientific">Lysinibacillus boronitolerans JCM 21713 = 10a = NBRC 103108</name>
    <dbReference type="NCBI Taxonomy" id="1294264"/>
    <lineage>
        <taxon>Bacteria</taxon>
        <taxon>Bacillati</taxon>
        <taxon>Bacillota</taxon>
        <taxon>Bacilli</taxon>
        <taxon>Bacillales</taxon>
        <taxon>Bacillaceae</taxon>
        <taxon>Lysinibacillus</taxon>
    </lineage>
</organism>
<evidence type="ECO:0000256" key="1">
    <source>
        <dbReference type="SAM" id="Phobius"/>
    </source>
</evidence>
<dbReference type="EMBL" id="JPVR01000081">
    <property type="protein sequence ID" value="KGR80828.1"/>
    <property type="molecule type" value="Genomic_DNA"/>
</dbReference>
<dbReference type="Proteomes" id="UP000030487">
    <property type="component" value="Unassembled WGS sequence"/>
</dbReference>
<sequence>MEVRQVKRVIKYVLGIGTLLILSGIFLIGAQSHYNQKEIKIASKLCLENGGQPTIIRDYLALNYSFSCQKN</sequence>
<keyword evidence="1" id="KW-1133">Transmembrane helix</keyword>
<feature type="transmembrane region" description="Helical" evidence="1">
    <location>
        <begin position="12"/>
        <end position="30"/>
    </location>
</feature>
<protein>
    <submittedName>
        <fullName evidence="2">Uncharacterized protein</fullName>
    </submittedName>
</protein>